<evidence type="ECO:0000256" key="2">
    <source>
        <dbReference type="ARBA" id="ARBA00012169"/>
    </source>
</evidence>
<dbReference type="OMA" id="CIFKSGD"/>
<dbReference type="Gene3D" id="1.25.40.70">
    <property type="entry name" value="Phosphatidylinositol 3-kinase, accessory domain (PIK)"/>
    <property type="match status" value="1"/>
</dbReference>
<feature type="domain" description="PIK helical" evidence="7">
    <location>
        <begin position="1728"/>
        <end position="1911"/>
    </location>
</feature>
<dbReference type="SUPFAM" id="SSF56112">
    <property type="entry name" value="Protein kinase-like (PK-like)"/>
    <property type="match status" value="1"/>
</dbReference>
<evidence type="ECO:0000256" key="1">
    <source>
        <dbReference type="ARBA" id="ARBA00006209"/>
    </source>
</evidence>
<dbReference type="Pfam" id="PF00613">
    <property type="entry name" value="PI3Ka"/>
    <property type="match status" value="1"/>
</dbReference>
<dbReference type="CDD" id="cd05167">
    <property type="entry name" value="PI4Kc_III_alpha"/>
    <property type="match status" value="1"/>
</dbReference>
<dbReference type="GO" id="GO:0005737">
    <property type="term" value="C:cytoplasm"/>
    <property type="evidence" value="ECO:0007669"/>
    <property type="project" value="TreeGrafter"/>
</dbReference>
<dbReference type="InterPro" id="IPR015433">
    <property type="entry name" value="PI3/4_kinase"/>
</dbReference>
<feature type="region of interest" description="Disordered" evidence="5">
    <location>
        <begin position="2034"/>
        <end position="2084"/>
    </location>
</feature>
<dbReference type="InterPro" id="IPR016024">
    <property type="entry name" value="ARM-type_fold"/>
</dbReference>
<feature type="compositionally biased region" description="Polar residues" evidence="5">
    <location>
        <begin position="997"/>
        <end position="1016"/>
    </location>
</feature>
<feature type="compositionally biased region" description="Basic and acidic residues" evidence="5">
    <location>
        <begin position="249"/>
        <end position="260"/>
    </location>
</feature>
<evidence type="ECO:0000256" key="5">
    <source>
        <dbReference type="SAM" id="MobiDB-lite"/>
    </source>
</evidence>
<name>A0A9Q0R6V1_ANAIG</name>
<feature type="compositionally biased region" description="Basic and acidic residues" evidence="5">
    <location>
        <begin position="197"/>
        <end position="229"/>
    </location>
</feature>
<dbReference type="GO" id="GO:0004430">
    <property type="term" value="F:1-phosphatidylinositol 4-kinase activity"/>
    <property type="evidence" value="ECO:0007669"/>
    <property type="project" value="UniProtKB-EC"/>
</dbReference>
<feature type="region of interest" description="Disordered" evidence="5">
    <location>
        <begin position="993"/>
        <end position="1085"/>
    </location>
</feature>
<sequence>MSSFHSKALNHLAKALAYSDPPSKQQVESLISLCSEYQSAHLDKRWTNSVMALANFLRLSKGMYLHEILPLILGKVKKVLDYQLQILSLEKMEMFIERIFAILIEISQFKNPKQDTEKNKENESNTKTAGSHIIDFIISSLSSSLKRIIQKTDTLKLLKGITEKHVKQDKKQQKQREKKEKKQGKHEKDEDEDQEKEEEKKDDQEEKEKNEDQEKKEDEKKEDQEKKEEDKEDSEEDEKQDEKEDKEDREEKEKDNINSDSKRHEALGFVSEFNAKEMSFAAFLGITNALATQSAMNMNHKQLGTLVHILLKTIKVLERLKKMVLSRITQTTASPRNARRKSQNLTHNVKWSEAAKTVAQFVSRGITTLRSTVVEICGKLVDLPQDICRPKERDRFGDIAEHILAAILGQARGQKARTKHGRARQLSAVLELIAKSTGNQPEQMMRSVTVLSEILAENRKLVTVLGTKKDDKNSVNAVLHTAIKCLSLVGQREARVSRVVVDALKTFLVSTPNPAFVELASDEICAVFRDERTGWNVQGISSFISSLSSELFGNWGQQLRTDTPKVPGNALVNIVIFLGKLSCEFGSIAELVAMVIKLLVSRLCNPKHPVDAVIVNQLTRIALIEDGQTAHLSKILSVFETIIKNSGDDRTKIARDEIPQALLQIAARVKAPRAKNRVLVRLVQLFIHKCEVISREATKQGISSSAMAADLGVLLPAIAAAVSGFREMKKALALEPTYSTSRPAIKYKKMFRSFWFYCVLHGFVVDGLWFPEWFAAITTVAQNIPALANRHKAHGQLEIGEELHSILDSHSSIGALKELRASLIGFLPKEAAIIAKLQFAQCTYLLAVYHLETLRAEHGAFHECFAYLEDEGIQNNQEHFACIKSIIDRAFSLFLGFVERLNRGEKRDNLLDYEAQFLLVNFCSRLKRVRLAAYKFIIQLVQRFPHILWSKCCLRTLLDLLEATAYSCEIEQIPVLRSLDSVDSYIKSVDYDPKIPNSGQTSTPQNQSSQLTSSPDSNSKTKSKSKSKTKKQKPKSKPKNKKQKSKLKSKNSAKSLAIPQQPQLQNQPQLKRGTSTSNLMQMPHSTLTSPLGISANGINSQGVARLLLGIGQNAYSAPQEEQKLSKFKLPHSQHTLDLLVGLSVRKEMYNSLKKLSAEWLRKAVQIAPTQIFSLTHEFINDFIGSNFVMLKHRGVGLLLDIIAETISPDAPQPTNRSKSQSKVGDSLTSEFVSAAELKSRFLGEIVGIQRTLDFLHATRNITNLSIPLSLSELLCKELSSLLSSNLTPNKLNSADLGPLFMKAAAFIVAEKRFDDDLLHYICWVPPHLFTSDAMSVGTFVWSWIAAERPDLEIQMMSELSAAWERIANQHAGIFYVESDFDPNSVQSPFSMNCFSDDENEVENLTENPVRNFPQNENIEQNSPLDQNTDLMGDKKDIKQGSTPNDLSSAFLKNAKPHTLWIQFLIERFEVVRRKNKLLMHVFQRILQRSFADPLGLSKRQECFPARMQLALLGLKYVQGDYMASRPAKMLLRKWIYRTILDWFSLRPIWHTLETKSSMQKTLGILTELAQTFQQESLVVNSFKKDYLAQSPIKERRDNDANINTPLIGGTSFDADNLLGFENMGVDPQTTQSNPQNYFTVTSSSLSVVMSVTKTMSMNKRFQDNAMLDETSLRNIQRQISEMRGVLKLIKLILFFLGDEIERISVWFNPRQDPELQFPDEKKYVPDYVALSTRGGSELKKMVTSAWQINPALAVSLSSRLNIPLIHDTLRRMVREHPLAVCHLHDAFQFLVDERSVTEDIPELHNLVFFPPVSPALALSLLVKPFSSHSLVAQYATHVLASFEPQMIIFFLPQIVQSLRYDRSGFVFKFLLEAASKSFLVAHQLIWNCQAESQSTTVRPNDVLKPLALRLISEITSSFTLQQAYLYQSEFSFINRFTHISGILKPFKTKQERKAKIREQLKLIQIVPNLYLPTNPESRVVRIHCDSGIPLPSHAKVPIMVTFRVQYISIAEQMREIASFEPPKDFRFSQNSLLVDIPDDPNQEKPNHIKNNSNISSEHDRSHEKSLDADKSHHSETQNLSNISDITDNSNLDNYAHHRSQSLVVDKNFIKDNPDLDFKNIDEDPLEMKRDSNLSIDQEKQVGNNFANMQSQTKRREFDQKCIFKSGDDIRQDMLALQIISFVQKILKSVNLKLFLYPYKVIATGDGCGIIECVKNSKSRDQLGKETEGSLFEHFKNKYGHEDSPSFRQARNNFIESMAAYSVASFLLQIKDRHNGNIMVDNQGHVIHIDFGFIFDISPGGDMKFERAPFKLSHEMIQIMGGSIDAEPFKQFMDYCCRAYLALRPHMKSFLAMVSLMFDTGLPCFKENTLKNFRERFTPDKTPREAAQFMIFKINESFNQYSTLIYDQFQAWQNGIAF</sequence>
<dbReference type="GO" id="GO:0005886">
    <property type="term" value="C:plasma membrane"/>
    <property type="evidence" value="ECO:0007669"/>
    <property type="project" value="TreeGrafter"/>
</dbReference>
<comment type="similarity">
    <text evidence="1">Belongs to the PI3/PI4-kinase family. Type III PI4K subfamily.</text>
</comment>
<dbReference type="InterPro" id="IPR042236">
    <property type="entry name" value="PI3K_accessory_sf"/>
</dbReference>
<dbReference type="PANTHER" id="PTHR10048:SF15">
    <property type="entry name" value="PHOSPHATIDYLINOSITOL 4-KINASE ALPHA"/>
    <property type="match status" value="1"/>
</dbReference>
<organism evidence="8 9">
    <name type="scientific">Anaeramoeba ignava</name>
    <name type="common">Anaerobic marine amoeba</name>
    <dbReference type="NCBI Taxonomy" id="1746090"/>
    <lineage>
        <taxon>Eukaryota</taxon>
        <taxon>Metamonada</taxon>
        <taxon>Anaeramoebidae</taxon>
        <taxon>Anaeramoeba</taxon>
    </lineage>
</organism>
<evidence type="ECO:0000313" key="9">
    <source>
        <dbReference type="Proteomes" id="UP001149090"/>
    </source>
</evidence>
<evidence type="ECO:0000259" key="7">
    <source>
        <dbReference type="PROSITE" id="PS51545"/>
    </source>
</evidence>
<dbReference type="InterPro" id="IPR011009">
    <property type="entry name" value="Kinase-like_dom_sf"/>
</dbReference>
<dbReference type="OrthoDB" id="10264149at2759"/>
<dbReference type="InterPro" id="IPR045495">
    <property type="entry name" value="PI4K_N"/>
</dbReference>
<evidence type="ECO:0000256" key="3">
    <source>
        <dbReference type="ARBA" id="ARBA00022679"/>
    </source>
</evidence>
<keyword evidence="4" id="KW-0418">Kinase</keyword>
<dbReference type="PROSITE" id="PS50290">
    <property type="entry name" value="PI3_4_KINASE_3"/>
    <property type="match status" value="1"/>
</dbReference>
<dbReference type="PROSITE" id="PS00915">
    <property type="entry name" value="PI3_4_KINASE_1"/>
    <property type="match status" value="1"/>
</dbReference>
<dbReference type="SMART" id="SM00145">
    <property type="entry name" value="PI3Ka"/>
    <property type="match status" value="1"/>
</dbReference>
<evidence type="ECO:0000256" key="4">
    <source>
        <dbReference type="ARBA" id="ARBA00022777"/>
    </source>
</evidence>
<dbReference type="SMART" id="SM00146">
    <property type="entry name" value="PI3Kc"/>
    <property type="match status" value="1"/>
</dbReference>
<dbReference type="Proteomes" id="UP001149090">
    <property type="component" value="Unassembled WGS sequence"/>
</dbReference>
<dbReference type="FunFam" id="1.10.1070.11:FF:000012">
    <property type="entry name" value="Phosphatidylinositol 4-kinase alpha 1"/>
    <property type="match status" value="1"/>
</dbReference>
<feature type="region of interest" description="Disordered" evidence="5">
    <location>
        <begin position="164"/>
        <end position="260"/>
    </location>
</feature>
<dbReference type="EC" id="2.7.1.67" evidence="2"/>
<feature type="compositionally biased region" description="Basic and acidic residues" evidence="5">
    <location>
        <begin position="2056"/>
        <end position="2075"/>
    </location>
</feature>
<keyword evidence="9" id="KW-1185">Reference proteome</keyword>
<dbReference type="InterPro" id="IPR000403">
    <property type="entry name" value="PI3/4_kinase_cat_dom"/>
</dbReference>
<feature type="compositionally biased region" description="Polar residues" evidence="5">
    <location>
        <begin position="1072"/>
        <end position="1085"/>
    </location>
</feature>
<dbReference type="Pfam" id="PF00454">
    <property type="entry name" value="PI3_PI4_kinase"/>
    <property type="match status" value="1"/>
</dbReference>
<evidence type="ECO:0000259" key="6">
    <source>
        <dbReference type="PROSITE" id="PS50290"/>
    </source>
</evidence>
<accession>A0A9Q0R6V1</accession>
<dbReference type="InterPro" id="IPR036940">
    <property type="entry name" value="PI3/4_kinase_cat_sf"/>
</dbReference>
<dbReference type="GO" id="GO:0048015">
    <property type="term" value="P:phosphatidylinositol-mediated signaling"/>
    <property type="evidence" value="ECO:0007669"/>
    <property type="project" value="TreeGrafter"/>
</dbReference>
<feature type="domain" description="PI3K/PI4K catalytic" evidence="6">
    <location>
        <begin position="2134"/>
        <end position="2401"/>
    </location>
</feature>
<feature type="compositionally biased region" description="Basic and acidic residues" evidence="5">
    <location>
        <begin position="164"/>
        <end position="180"/>
    </location>
</feature>
<feature type="compositionally biased region" description="Polar residues" evidence="5">
    <location>
        <begin position="1410"/>
        <end position="1429"/>
    </location>
</feature>
<dbReference type="InterPro" id="IPR018936">
    <property type="entry name" value="PI3/4_kinase_CS"/>
</dbReference>
<proteinExistence type="inferred from homology"/>
<gene>
    <name evidence="8" type="ORF">M0811_02596</name>
</gene>
<feature type="compositionally biased region" description="Basic residues" evidence="5">
    <location>
        <begin position="1021"/>
        <end position="1051"/>
    </location>
</feature>
<dbReference type="InterPro" id="IPR001263">
    <property type="entry name" value="PI3K_accessory_dom"/>
</dbReference>
<feature type="region of interest" description="Disordered" evidence="5">
    <location>
        <begin position="1410"/>
        <end position="1439"/>
    </location>
</feature>
<dbReference type="SUPFAM" id="SSF48371">
    <property type="entry name" value="ARM repeat"/>
    <property type="match status" value="2"/>
</dbReference>
<keyword evidence="3" id="KW-0808">Transferase</keyword>
<dbReference type="EMBL" id="JAPDFW010000114">
    <property type="protein sequence ID" value="KAJ5068653.1"/>
    <property type="molecule type" value="Genomic_DNA"/>
</dbReference>
<dbReference type="Gene3D" id="3.30.1010.10">
    <property type="entry name" value="Phosphatidylinositol 3-kinase Catalytic Subunit, Chain A, domain 4"/>
    <property type="match status" value="1"/>
</dbReference>
<comment type="caution">
    <text evidence="8">The sequence shown here is derived from an EMBL/GenBank/DDBJ whole genome shotgun (WGS) entry which is preliminary data.</text>
</comment>
<evidence type="ECO:0000313" key="8">
    <source>
        <dbReference type="EMBL" id="KAJ5068653.1"/>
    </source>
</evidence>
<protein>
    <recommendedName>
        <fullName evidence="2">1-phosphatidylinositol 4-kinase</fullName>
        <ecNumber evidence="2">2.7.1.67</ecNumber>
    </recommendedName>
</protein>
<feature type="compositionally biased region" description="Acidic residues" evidence="5">
    <location>
        <begin position="230"/>
        <end position="248"/>
    </location>
</feature>
<feature type="compositionally biased region" description="Low complexity" evidence="5">
    <location>
        <begin position="1052"/>
        <end position="1070"/>
    </location>
</feature>
<dbReference type="PROSITE" id="PS51545">
    <property type="entry name" value="PIK_HELICAL"/>
    <property type="match status" value="1"/>
</dbReference>
<reference evidence="8" key="1">
    <citation type="submission" date="2022-10" db="EMBL/GenBank/DDBJ databases">
        <title>Novel sulphate-reducing endosymbionts in the free-living metamonad Anaeramoeba.</title>
        <authorList>
            <person name="Jerlstrom-Hultqvist J."/>
            <person name="Cepicka I."/>
            <person name="Gallot-Lavallee L."/>
            <person name="Salas-Leiva D."/>
            <person name="Curtis B.A."/>
            <person name="Zahonova K."/>
            <person name="Pipaliya S."/>
            <person name="Dacks J."/>
            <person name="Roger A.J."/>
        </authorList>
    </citation>
    <scope>NUCLEOTIDE SEQUENCE</scope>
    <source>
        <strain evidence="8">BMAN</strain>
    </source>
</reference>
<dbReference type="PANTHER" id="PTHR10048">
    <property type="entry name" value="PHOSPHATIDYLINOSITOL KINASE"/>
    <property type="match status" value="1"/>
</dbReference>
<dbReference type="Gene3D" id="1.10.1070.11">
    <property type="entry name" value="Phosphatidylinositol 3-/4-kinase, catalytic domain"/>
    <property type="match status" value="1"/>
</dbReference>
<dbReference type="GO" id="GO:0046854">
    <property type="term" value="P:phosphatidylinositol phosphate biosynthetic process"/>
    <property type="evidence" value="ECO:0007669"/>
    <property type="project" value="InterPro"/>
</dbReference>
<dbReference type="PROSITE" id="PS00916">
    <property type="entry name" value="PI3_4_KINASE_2"/>
    <property type="match status" value="1"/>
</dbReference>
<dbReference type="Pfam" id="PF19274">
    <property type="entry name" value="PI4K_N"/>
    <property type="match status" value="4"/>
</dbReference>